<dbReference type="AlphaFoldDB" id="A0AAE0DD72"/>
<gene>
    <name evidence="1" type="ORF">CKAH01_03124</name>
</gene>
<comment type="caution">
    <text evidence="1">The sequence shown here is derived from an EMBL/GenBank/DDBJ whole genome shotgun (WGS) entry which is preliminary data.</text>
</comment>
<evidence type="ECO:0000313" key="2">
    <source>
        <dbReference type="Proteomes" id="UP001281614"/>
    </source>
</evidence>
<accession>A0AAE0DD72</accession>
<evidence type="ECO:0000313" key="1">
    <source>
        <dbReference type="EMBL" id="KAK2778168.1"/>
    </source>
</evidence>
<organism evidence="1 2">
    <name type="scientific">Colletotrichum kahawae</name>
    <name type="common">Coffee berry disease fungus</name>
    <dbReference type="NCBI Taxonomy" id="34407"/>
    <lineage>
        <taxon>Eukaryota</taxon>
        <taxon>Fungi</taxon>
        <taxon>Dikarya</taxon>
        <taxon>Ascomycota</taxon>
        <taxon>Pezizomycotina</taxon>
        <taxon>Sordariomycetes</taxon>
        <taxon>Hypocreomycetidae</taxon>
        <taxon>Glomerellales</taxon>
        <taxon>Glomerellaceae</taxon>
        <taxon>Colletotrichum</taxon>
        <taxon>Colletotrichum gloeosporioides species complex</taxon>
    </lineage>
</organism>
<keyword evidence="2" id="KW-1185">Reference proteome</keyword>
<name>A0AAE0DD72_COLKA</name>
<reference evidence="1" key="1">
    <citation type="submission" date="2023-02" db="EMBL/GenBank/DDBJ databases">
        <title>Colletotrichum kahawae CIFC_Que2 genome sequencing and assembly.</title>
        <authorList>
            <person name="Baroncelli R."/>
        </authorList>
    </citation>
    <scope>NUCLEOTIDE SEQUENCE</scope>
    <source>
        <strain evidence="1">CIFC_Que2</strain>
    </source>
</reference>
<dbReference type="Proteomes" id="UP001281614">
    <property type="component" value="Unassembled WGS sequence"/>
</dbReference>
<sequence>MLGDAEREHPSLVNLCRSDSHLTCAMWTGRQ</sequence>
<dbReference type="EMBL" id="VYYT01000013">
    <property type="protein sequence ID" value="KAK2778168.1"/>
    <property type="molecule type" value="Genomic_DNA"/>
</dbReference>
<proteinExistence type="predicted"/>
<protein>
    <submittedName>
        <fullName evidence="1">Uncharacterized protein</fullName>
    </submittedName>
</protein>